<dbReference type="GO" id="GO:0006508">
    <property type="term" value="P:proteolysis"/>
    <property type="evidence" value="ECO:0007669"/>
    <property type="project" value="UniProtKB-KW"/>
</dbReference>
<dbReference type="SUPFAM" id="SSF117892">
    <property type="entry name" value="Band 7/SPFH domain"/>
    <property type="match status" value="1"/>
</dbReference>
<keyword evidence="4" id="KW-1133">Transmembrane helix</keyword>
<evidence type="ECO:0000313" key="8">
    <source>
        <dbReference type="EMBL" id="TKW68129.1"/>
    </source>
</evidence>
<protein>
    <submittedName>
        <fullName evidence="8">Protease modulator HflC</fullName>
    </submittedName>
</protein>
<evidence type="ECO:0000313" key="9">
    <source>
        <dbReference type="Proteomes" id="UP000315344"/>
    </source>
</evidence>
<dbReference type="Proteomes" id="UP000315344">
    <property type="component" value="Unassembled WGS sequence"/>
</dbReference>
<dbReference type="PANTHER" id="PTHR42911">
    <property type="entry name" value="MODULATOR OF FTSH PROTEASE HFLC"/>
    <property type="match status" value="1"/>
</dbReference>
<dbReference type="EMBL" id="VAFL01000002">
    <property type="protein sequence ID" value="TKW68129.1"/>
    <property type="molecule type" value="Genomic_DNA"/>
</dbReference>
<feature type="region of interest" description="Disordered" evidence="6">
    <location>
        <begin position="296"/>
        <end position="436"/>
    </location>
</feature>
<keyword evidence="3" id="KW-0812">Transmembrane</keyword>
<evidence type="ECO:0000256" key="4">
    <source>
        <dbReference type="ARBA" id="ARBA00022989"/>
    </source>
</evidence>
<dbReference type="Gene3D" id="3.30.479.30">
    <property type="entry name" value="Band 7 domain"/>
    <property type="match status" value="1"/>
</dbReference>
<evidence type="ECO:0000256" key="1">
    <source>
        <dbReference type="ARBA" id="ARBA00004167"/>
    </source>
</evidence>
<evidence type="ECO:0000256" key="2">
    <source>
        <dbReference type="ARBA" id="ARBA00007862"/>
    </source>
</evidence>
<evidence type="ECO:0000256" key="3">
    <source>
        <dbReference type="ARBA" id="ARBA00022692"/>
    </source>
</evidence>
<dbReference type="SMART" id="SM00244">
    <property type="entry name" value="PHB"/>
    <property type="match status" value="1"/>
</dbReference>
<name>A0A533I9A4_PARDE</name>
<dbReference type="PANTHER" id="PTHR42911:SF1">
    <property type="entry name" value="MODULATOR OF FTSH PROTEASE HFLC"/>
    <property type="match status" value="1"/>
</dbReference>
<keyword evidence="5" id="KW-0472">Membrane</keyword>
<dbReference type="AlphaFoldDB" id="A0A533I9A4"/>
<dbReference type="InterPro" id="IPR010200">
    <property type="entry name" value="HflC"/>
</dbReference>
<evidence type="ECO:0000256" key="6">
    <source>
        <dbReference type="SAM" id="MobiDB-lite"/>
    </source>
</evidence>
<dbReference type="InterPro" id="IPR036013">
    <property type="entry name" value="Band_7/SPFH_dom_sf"/>
</dbReference>
<keyword evidence="8" id="KW-0645">Protease</keyword>
<dbReference type="InterPro" id="IPR001107">
    <property type="entry name" value="Band_7"/>
</dbReference>
<reference evidence="8 9" key="1">
    <citation type="journal article" date="2017" name="Nat. Commun.">
        <title>In situ click chemistry generation of cyclooxygenase-2 inhibitors.</title>
        <authorList>
            <person name="Bhardwaj A."/>
            <person name="Kaur J."/>
            <person name="Wuest M."/>
            <person name="Wuest F."/>
        </authorList>
    </citation>
    <scope>NUCLEOTIDE SEQUENCE [LARGE SCALE GENOMIC DNA]</scope>
    <source>
        <strain evidence="8">S2_012_000_R3_94</strain>
    </source>
</reference>
<keyword evidence="8" id="KW-0378">Hydrolase</keyword>
<comment type="caution">
    <text evidence="8">The sequence shown here is derived from an EMBL/GenBank/DDBJ whole genome shotgun (WGS) entry which is preliminary data.</text>
</comment>
<sequence>MARANLIATLAIPALIVAGVVAATSLYIVDEREKALVLRLGRVVDVKETPGLGIKMPILDDVVHYDDRMLGLQTTPLEINPLDERRLIVDAFARWRITDVVRFRQAVGTGGTETAMGRLDPIVRAAIREVLGLVPSTAILSDDRTSLMNRIRDEARANSEGLGVEIIDVRLTRTDLPVQNLTETYDRMRAEREREAADEIARGGEAARRVRAAADRTVVELTSDARRNSEIIRGEADATRNAIYADAYQRDPEFFAFTRSLSAYERALQAGNSQLVVPPDGDFFAYLGRDGAAGASPATPLDDLPDDLNYSTLPDDPAAASTPTDPIQPESAVVPRPIEMPWDTEPGAAMGDSSTQAAPMRPLEGDEPAEPTGSAPVDDAAGEPADDASAPAAQTEAPAPTDADAATAAPDDTVAPDDDAEVGGEPLVTPEPAPAN</sequence>
<dbReference type="Pfam" id="PF01145">
    <property type="entry name" value="Band_7"/>
    <property type="match status" value="1"/>
</dbReference>
<gene>
    <name evidence="8" type="ORF">DI616_03220</name>
</gene>
<dbReference type="CDD" id="cd03405">
    <property type="entry name" value="SPFH_HflC"/>
    <property type="match status" value="1"/>
</dbReference>
<accession>A0A533I9A4</accession>
<evidence type="ECO:0000256" key="5">
    <source>
        <dbReference type="ARBA" id="ARBA00023136"/>
    </source>
</evidence>
<feature type="compositionally biased region" description="Low complexity" evidence="6">
    <location>
        <begin position="387"/>
        <end position="413"/>
    </location>
</feature>
<comment type="subcellular location">
    <subcellularLocation>
        <location evidence="1">Membrane</location>
        <topology evidence="1">Single-pass membrane protein</topology>
    </subcellularLocation>
</comment>
<organism evidence="8 9">
    <name type="scientific">Paracoccus denitrificans</name>
    <dbReference type="NCBI Taxonomy" id="266"/>
    <lineage>
        <taxon>Bacteria</taxon>
        <taxon>Pseudomonadati</taxon>
        <taxon>Pseudomonadota</taxon>
        <taxon>Alphaproteobacteria</taxon>
        <taxon>Rhodobacterales</taxon>
        <taxon>Paracoccaceae</taxon>
        <taxon>Paracoccus</taxon>
    </lineage>
</organism>
<feature type="domain" description="Band 7" evidence="7">
    <location>
        <begin position="24"/>
        <end position="188"/>
    </location>
</feature>
<dbReference type="GO" id="GO:0016020">
    <property type="term" value="C:membrane"/>
    <property type="evidence" value="ECO:0007669"/>
    <property type="project" value="UniProtKB-SubCell"/>
</dbReference>
<evidence type="ECO:0000259" key="7">
    <source>
        <dbReference type="SMART" id="SM00244"/>
    </source>
</evidence>
<dbReference type="GO" id="GO:0008233">
    <property type="term" value="F:peptidase activity"/>
    <property type="evidence" value="ECO:0007669"/>
    <property type="project" value="UniProtKB-KW"/>
</dbReference>
<comment type="similarity">
    <text evidence="2">Belongs to the band 7/mec-2 family. HflC subfamily.</text>
</comment>
<proteinExistence type="inferred from homology"/>